<dbReference type="OrthoDB" id="3772356at2"/>
<protein>
    <recommendedName>
        <fullName evidence="3">DUF3352 domain-containing protein</fullName>
    </recommendedName>
</protein>
<evidence type="ECO:0000313" key="1">
    <source>
        <dbReference type="EMBL" id="PUA81458.1"/>
    </source>
</evidence>
<reference evidence="1 2" key="1">
    <citation type="submission" date="2018-03" db="EMBL/GenBank/DDBJ databases">
        <authorList>
            <person name="Keele B.F."/>
        </authorList>
    </citation>
    <scope>NUCLEOTIDE SEQUENCE [LARGE SCALE GENOMIC DNA]</scope>
    <source>
        <strain evidence="1 2">IB-3</strain>
    </source>
</reference>
<gene>
    <name evidence="1" type="ORF">C7S10_05065</name>
</gene>
<accession>A0A2R7YYJ9</accession>
<organism evidence="1 2">
    <name type="scientific">Nocardioides currus</name>
    <dbReference type="NCBI Taxonomy" id="2133958"/>
    <lineage>
        <taxon>Bacteria</taxon>
        <taxon>Bacillati</taxon>
        <taxon>Actinomycetota</taxon>
        <taxon>Actinomycetes</taxon>
        <taxon>Propionibacteriales</taxon>
        <taxon>Nocardioidaceae</taxon>
        <taxon>Nocardioides</taxon>
    </lineage>
</organism>
<evidence type="ECO:0000313" key="2">
    <source>
        <dbReference type="Proteomes" id="UP000244867"/>
    </source>
</evidence>
<dbReference type="RefSeq" id="WP_108343352.1">
    <property type="nucleotide sequence ID" value="NZ_PYXZ01000002.1"/>
</dbReference>
<comment type="caution">
    <text evidence="1">The sequence shown here is derived from an EMBL/GenBank/DDBJ whole genome shotgun (WGS) entry which is preliminary data.</text>
</comment>
<sequence>MLRRLPRRLVVALGAALVLVVVAVIGIRWWHQEHRTELARAVAMAPAATERLSWTDWRGVRRSLGVSLDARPSTDEVTAFLDEAFGRDLSPSSALVESAATLNEEFRFSPATIDWELLAQGAEGAVDILGLPEDTDFDALGDTLESLGFTRPSDETGVWVGGPDLLARIGPSLTPELQHFALLPDAGVVLTSDTEGYLEEALDSATGDGDHLTSVDEVVEAAGSPLAAAVYTGAYACEHLAMAAADDTDRAQADELIAGAGGVHPVSGFAMASQPDGEVTVDLSFETDDAARADADSRATLAAGPAPGQGGSFTDRFELTSATAQGSVVRLVLDPVEGQYVLSDLTSGPVLFATC</sequence>
<proteinExistence type="predicted"/>
<evidence type="ECO:0008006" key="3">
    <source>
        <dbReference type="Google" id="ProtNLM"/>
    </source>
</evidence>
<name>A0A2R7YYJ9_9ACTN</name>
<dbReference type="AlphaFoldDB" id="A0A2R7YYJ9"/>
<dbReference type="Proteomes" id="UP000244867">
    <property type="component" value="Unassembled WGS sequence"/>
</dbReference>
<dbReference type="EMBL" id="PYXZ01000002">
    <property type="protein sequence ID" value="PUA81458.1"/>
    <property type="molecule type" value="Genomic_DNA"/>
</dbReference>
<keyword evidence="2" id="KW-1185">Reference proteome</keyword>